<feature type="region of interest" description="Disordered" evidence="1">
    <location>
        <begin position="71"/>
        <end position="96"/>
    </location>
</feature>
<feature type="region of interest" description="Disordered" evidence="1">
    <location>
        <begin position="1"/>
        <end position="29"/>
    </location>
</feature>
<reference evidence="2" key="1">
    <citation type="submission" date="2021-06" db="EMBL/GenBank/DDBJ databases">
        <authorList>
            <person name="Arsene-Ploetze F."/>
        </authorList>
    </citation>
    <scope>NUCLEOTIDE SEQUENCE</scope>
    <source>
        <strain evidence="2">SBRY1</strain>
    </source>
</reference>
<proteinExistence type="predicted"/>
<evidence type="ECO:0000313" key="2">
    <source>
        <dbReference type="EMBL" id="CAG7613279.1"/>
    </source>
</evidence>
<evidence type="ECO:0000313" key="3">
    <source>
        <dbReference type="Proteomes" id="UP001153328"/>
    </source>
</evidence>
<name>A0A9W4GX01_9ACTN</name>
<evidence type="ECO:0000256" key="1">
    <source>
        <dbReference type="SAM" id="MobiDB-lite"/>
    </source>
</evidence>
<organism evidence="2 3">
    <name type="scientific">Actinacidiphila bryophytorum</name>
    <dbReference type="NCBI Taxonomy" id="1436133"/>
    <lineage>
        <taxon>Bacteria</taxon>
        <taxon>Bacillati</taxon>
        <taxon>Actinomycetota</taxon>
        <taxon>Actinomycetes</taxon>
        <taxon>Kitasatosporales</taxon>
        <taxon>Streptomycetaceae</taxon>
        <taxon>Actinacidiphila</taxon>
    </lineage>
</organism>
<protein>
    <submittedName>
        <fullName evidence="2">Uncharacterized protein</fullName>
    </submittedName>
</protein>
<dbReference type="Proteomes" id="UP001153328">
    <property type="component" value="Unassembled WGS sequence"/>
</dbReference>
<gene>
    <name evidence="2" type="ORF">SBRY_100143</name>
</gene>
<accession>A0A9W4GX01</accession>
<comment type="caution">
    <text evidence="2">The sequence shown here is derived from an EMBL/GenBank/DDBJ whole genome shotgun (WGS) entry which is preliminary data.</text>
</comment>
<keyword evidence="3" id="KW-1185">Reference proteome</keyword>
<sequence length="96" mass="10579">MSARFRCGRRSGRTGRVQNPKVHGGRRQNETVTPTVMSASSCSVLCGSLFTTTFSMLPLPSVVRIDRHARHSCSRAPRREPRGGIRLAPVPLPRNP</sequence>
<dbReference type="AlphaFoldDB" id="A0A9W4GX01"/>
<dbReference type="EMBL" id="CAJVAX010000002">
    <property type="protein sequence ID" value="CAG7613279.1"/>
    <property type="molecule type" value="Genomic_DNA"/>
</dbReference>
<feature type="compositionally biased region" description="Basic residues" evidence="1">
    <location>
        <begin position="1"/>
        <end position="13"/>
    </location>
</feature>